<feature type="region of interest" description="Disordered" evidence="5">
    <location>
        <begin position="313"/>
        <end position="358"/>
    </location>
</feature>
<dbReference type="Pfam" id="PF05729">
    <property type="entry name" value="NACHT"/>
    <property type="match status" value="1"/>
</dbReference>
<evidence type="ECO:0000256" key="4">
    <source>
        <dbReference type="ARBA" id="ARBA00022840"/>
    </source>
</evidence>
<protein>
    <recommendedName>
        <fullName evidence="6">NACHT domain-containing protein</fullName>
    </recommendedName>
</protein>
<dbReference type="AlphaFoldDB" id="A0A9Q0X8D3"/>
<dbReference type="GO" id="GO:0045944">
    <property type="term" value="P:positive regulation of transcription by RNA polymerase II"/>
    <property type="evidence" value="ECO:0007669"/>
    <property type="project" value="TreeGrafter"/>
</dbReference>
<dbReference type="SMART" id="SM00368">
    <property type="entry name" value="LRR_RI"/>
    <property type="match status" value="4"/>
</dbReference>
<dbReference type="SUPFAM" id="SSF52540">
    <property type="entry name" value="P-loop containing nucleoside triphosphate hydrolases"/>
    <property type="match status" value="1"/>
</dbReference>
<dbReference type="SMART" id="SM00367">
    <property type="entry name" value="LRR_CC"/>
    <property type="match status" value="3"/>
</dbReference>
<evidence type="ECO:0000259" key="6">
    <source>
        <dbReference type="PROSITE" id="PS50837"/>
    </source>
</evidence>
<dbReference type="Proteomes" id="UP001142489">
    <property type="component" value="Unassembled WGS sequence"/>
</dbReference>
<proteinExistence type="predicted"/>
<dbReference type="PRINTS" id="PR01719">
    <property type="entry name" value="MHCIIACTVATR"/>
</dbReference>
<dbReference type="InterPro" id="IPR032675">
    <property type="entry name" value="LRR_dom_sf"/>
</dbReference>
<evidence type="ECO:0000256" key="1">
    <source>
        <dbReference type="ARBA" id="ARBA00022614"/>
    </source>
</evidence>
<organism evidence="7 8">
    <name type="scientific">Phrynocephalus forsythii</name>
    <dbReference type="NCBI Taxonomy" id="171643"/>
    <lineage>
        <taxon>Eukaryota</taxon>
        <taxon>Metazoa</taxon>
        <taxon>Chordata</taxon>
        <taxon>Craniata</taxon>
        <taxon>Vertebrata</taxon>
        <taxon>Euteleostomi</taxon>
        <taxon>Lepidosauria</taxon>
        <taxon>Squamata</taxon>
        <taxon>Bifurcata</taxon>
        <taxon>Unidentata</taxon>
        <taxon>Episquamata</taxon>
        <taxon>Toxicofera</taxon>
        <taxon>Iguania</taxon>
        <taxon>Acrodonta</taxon>
        <taxon>Agamidae</taxon>
        <taxon>Agaminae</taxon>
        <taxon>Phrynocephalus</taxon>
    </lineage>
</organism>
<gene>
    <name evidence="7" type="ORF">JRQ81_010382</name>
</gene>
<dbReference type="Pfam" id="PF13516">
    <property type="entry name" value="LRR_6"/>
    <property type="match status" value="3"/>
</dbReference>
<dbReference type="InterPro" id="IPR027417">
    <property type="entry name" value="P-loop_NTPase"/>
</dbReference>
<keyword evidence="3" id="KW-0547">Nucleotide-binding</keyword>
<sequence>MCVSIRVFTYGAIQRNATVEAAGMDLPREICPQIHDIHANAPASQIEAFLGVVLEEGTLSKEYYQRLGPCRLPNLGSCQEDATAVASPGRKDKSGLAQSSTVPGTMAGCNPGLSILQVSQTGPLDQMLQDNAMEAGGLMGRSYLELLQSDVDESVLYMQVEEATEISAASPSADTFGDLDVFYTVEGEEVRPCSNTGEAYDKIAALAEYLLKDQQEPPVEEIFGNCSDGPEAKRRKVVAHTPALCIMDGDSVCIVPNDVTAQCDVQVEFSVATVGPLGRAPKAFGPSAGPVPQLYLSGMKGIQVILTVEPPSPLAPPPVPGPGGALENICPAGEDAPRKGPQRPPLPSKQTRKRPESVEAFHTQLKSHFRETCGFAPLGREIPLDSLYIDCDLVQCHPEGKSGRNADPRTFDLREKTAVRGSQLLDRPGRNGGGTCVIVVSGKAGMGKSLLTWKICLDWSNDRLPGFDFVFRFDCRDIHSAVEDHDSLKRLLLEPSPGPQGDTEEVFQYLLQNPRRVLLIFDGFEDLKAPGGFPPPLRQPASPGAVQDRSHLVRPLPEKERLHLYLPRTDTILEVVGFSAQQAKRYLAQYFQGCPFSDEAVNSIRNSPYLFSHCCHPSLCQFICEAVLTTGPRDLPATLTGLLVKSLLHQLNLASKKGAPLNYRNLEALARMAWQLGGNQPTVFTGHHFPSEEVQTFALDSGLVVRLPKSCSDRKGECEYAFPSVVLHNFLLALHLVLSPEVKDKKLTKHLCLLCNKSKKCLSAWELVPRFLSGLLFLAGDLRSSFLFGEEGEHETEKMITKKRKSLSKYIRKLSIQDFSPDKLLELLHCVHEMDDPYLQRHLALHLQTNLSFQGLSLCPPDVCVLHSTLRRSSKEFSLDLRGSTLDPGGLKQLVMGENVSTFRASLSDTVQLWKDLWESKAEEQLWAAVEKVAVDPFKAETMKDVEDLLLLVRLQEDMTQGQPDIIGCKNSRIPAVADLQQLEFTLGPACGFQGFQKLARILDAFPALQHLDLDSPDENEIGDEGVALLSKVLPHLPALETLNLSRNKVTDAGAETLAKGLPSLPLLKTLSLYNNNIGDAGAEHLAKILPQVASLRVLDIQCNKITAGGAQHFTESLQRCPHIQRVRLWNARIPHRVLDRLQQLDPRIRLL</sequence>
<name>A0A9Q0X8D3_9SAUR</name>
<dbReference type="InterPro" id="IPR007111">
    <property type="entry name" value="NACHT_NTPase"/>
</dbReference>
<dbReference type="InterPro" id="IPR001611">
    <property type="entry name" value="Leu-rich_rpt"/>
</dbReference>
<dbReference type="EMBL" id="JAPFRF010000021">
    <property type="protein sequence ID" value="KAJ7306016.1"/>
    <property type="molecule type" value="Genomic_DNA"/>
</dbReference>
<keyword evidence="8" id="KW-1185">Reference proteome</keyword>
<dbReference type="InterPro" id="IPR008095">
    <property type="entry name" value="MHC_II_transact"/>
</dbReference>
<evidence type="ECO:0000313" key="8">
    <source>
        <dbReference type="Proteomes" id="UP001142489"/>
    </source>
</evidence>
<dbReference type="Gene3D" id="3.40.50.300">
    <property type="entry name" value="P-loop containing nucleotide triphosphate hydrolases"/>
    <property type="match status" value="1"/>
</dbReference>
<evidence type="ECO:0000256" key="3">
    <source>
        <dbReference type="ARBA" id="ARBA00022741"/>
    </source>
</evidence>
<dbReference type="Gene3D" id="3.80.10.10">
    <property type="entry name" value="Ribonuclease Inhibitor"/>
    <property type="match status" value="1"/>
</dbReference>
<dbReference type="GO" id="GO:0005524">
    <property type="term" value="F:ATP binding"/>
    <property type="evidence" value="ECO:0007669"/>
    <property type="project" value="UniProtKB-KW"/>
</dbReference>
<dbReference type="PANTHER" id="PTHR47189">
    <property type="entry name" value="MHC CLASS II TRANSACTIVATOR"/>
    <property type="match status" value="1"/>
</dbReference>
<dbReference type="GO" id="GO:0045345">
    <property type="term" value="P:positive regulation of MHC class I biosynthetic process"/>
    <property type="evidence" value="ECO:0007669"/>
    <property type="project" value="TreeGrafter"/>
</dbReference>
<evidence type="ECO:0000256" key="2">
    <source>
        <dbReference type="ARBA" id="ARBA00022737"/>
    </source>
</evidence>
<dbReference type="InterPro" id="IPR006553">
    <property type="entry name" value="Leu-rich_rpt_Cys-con_subtyp"/>
</dbReference>
<keyword evidence="4" id="KW-0067">ATP-binding</keyword>
<accession>A0A9Q0X8D3</accession>
<evidence type="ECO:0000313" key="7">
    <source>
        <dbReference type="EMBL" id="KAJ7306016.1"/>
    </source>
</evidence>
<evidence type="ECO:0000256" key="5">
    <source>
        <dbReference type="SAM" id="MobiDB-lite"/>
    </source>
</evidence>
<reference evidence="7" key="1">
    <citation type="journal article" date="2023" name="DNA Res.">
        <title>Chromosome-level genome assembly of Phrynocephalus forsythii using third-generation DNA sequencing and Hi-C analysis.</title>
        <authorList>
            <person name="Qi Y."/>
            <person name="Zhao W."/>
            <person name="Zhao Y."/>
            <person name="Niu C."/>
            <person name="Cao S."/>
            <person name="Zhang Y."/>
        </authorList>
    </citation>
    <scope>NUCLEOTIDE SEQUENCE</scope>
    <source>
        <tissue evidence="7">Muscle</tissue>
    </source>
</reference>
<feature type="domain" description="NACHT" evidence="6">
    <location>
        <begin position="436"/>
        <end position="527"/>
    </location>
</feature>
<comment type="caution">
    <text evidence="7">The sequence shown here is derived from an EMBL/GenBank/DDBJ whole genome shotgun (WGS) entry which is preliminary data.</text>
</comment>
<dbReference type="PROSITE" id="PS50837">
    <property type="entry name" value="NACHT"/>
    <property type="match status" value="1"/>
</dbReference>
<keyword evidence="2" id="KW-0677">Repeat</keyword>
<dbReference type="OrthoDB" id="120976at2759"/>
<keyword evidence="1" id="KW-0433">Leucine-rich repeat</keyword>
<dbReference type="GO" id="GO:0045348">
    <property type="term" value="P:positive regulation of MHC class II biosynthetic process"/>
    <property type="evidence" value="ECO:0007669"/>
    <property type="project" value="TreeGrafter"/>
</dbReference>
<dbReference type="SUPFAM" id="SSF52047">
    <property type="entry name" value="RNI-like"/>
    <property type="match status" value="1"/>
</dbReference>
<dbReference type="PANTHER" id="PTHR47189:SF1">
    <property type="entry name" value="MHC CLASS II TRANSACTIVATOR"/>
    <property type="match status" value="1"/>
</dbReference>